<dbReference type="PROSITE" id="PS00211">
    <property type="entry name" value="ABC_TRANSPORTER_1"/>
    <property type="match status" value="1"/>
</dbReference>
<evidence type="ECO:0000259" key="5">
    <source>
        <dbReference type="PROSITE" id="PS50893"/>
    </source>
</evidence>
<dbReference type="EMBL" id="BAAAAF010000003">
    <property type="protein sequence ID" value="GAA0035159.1"/>
    <property type="molecule type" value="Genomic_DNA"/>
</dbReference>
<feature type="region of interest" description="Disordered" evidence="4">
    <location>
        <begin position="1"/>
        <end position="45"/>
    </location>
</feature>
<dbReference type="GO" id="GO:0005524">
    <property type="term" value="F:ATP binding"/>
    <property type="evidence" value="ECO:0007669"/>
    <property type="project" value="UniProtKB-KW"/>
</dbReference>
<accession>A0ABP3C647</accession>
<dbReference type="PANTHER" id="PTHR43514:SF11">
    <property type="entry name" value="ABC TRANSPORTER RELATED"/>
    <property type="match status" value="1"/>
</dbReference>
<keyword evidence="1" id="KW-0813">Transport</keyword>
<reference evidence="6 7" key="1">
    <citation type="submission" date="2024-01" db="EMBL/GenBank/DDBJ databases">
        <title>Characterization of antibiotic resistant novel bacterial strains and their environmental applications.</title>
        <authorList>
            <person name="Manzoor S."/>
            <person name="Abbas S."/>
            <person name="Arshad M."/>
            <person name="Ahmed I."/>
        </authorList>
    </citation>
    <scope>NUCLEOTIDE SEQUENCE [LARGE SCALE GENOMIC DNA]</scope>
    <source>
        <strain evidence="6 7">NCCP-602</strain>
    </source>
</reference>
<dbReference type="InterPro" id="IPR050334">
    <property type="entry name" value="Molybdenum_import_ModC"/>
</dbReference>
<organism evidence="6 7">
    <name type="scientific">Brevibacterium metallidurans</name>
    <dbReference type="NCBI Taxonomy" id="1482676"/>
    <lineage>
        <taxon>Bacteria</taxon>
        <taxon>Bacillati</taxon>
        <taxon>Actinomycetota</taxon>
        <taxon>Actinomycetes</taxon>
        <taxon>Micrococcales</taxon>
        <taxon>Brevibacteriaceae</taxon>
        <taxon>Brevibacterium</taxon>
    </lineage>
</organism>
<sequence length="290" mass="30625">MILRRSSTTGTAAGDRDAADGGEPATASAGESSRSSAGDAATASAGEPVREIALTGVSVGVIDDTPAGDAYRSILSDVDLRLSEPSVAVIGANGSGKSTLLQLVHGLVTANVGQVLVDGIDPARHPAEVRRRVGFVFTDPAAQLVMPTPLEDIELSLRSRVPRRERRAAALAVLDELGIADLAERSVYELSGGQRQLVALAAVLAVDPQILVLDEPTTLLDLRNRERLRARLADLVARRGVRIVFSTHDLEFASIADRAVVVEDGRIAWDSTPAEAVAAYREIIMSESHE</sequence>
<protein>
    <submittedName>
        <fullName evidence="6">ABC transporter ATP-binding protein</fullName>
    </submittedName>
</protein>
<dbReference type="InterPro" id="IPR003593">
    <property type="entry name" value="AAA+_ATPase"/>
</dbReference>
<keyword evidence="7" id="KW-1185">Reference proteome</keyword>
<proteinExistence type="predicted"/>
<keyword evidence="3 6" id="KW-0067">ATP-binding</keyword>
<dbReference type="InterPro" id="IPR017871">
    <property type="entry name" value="ABC_transporter-like_CS"/>
</dbReference>
<feature type="compositionally biased region" description="Low complexity" evidence="4">
    <location>
        <begin position="21"/>
        <end position="45"/>
    </location>
</feature>
<name>A0ABP3C647_9MICO</name>
<dbReference type="SUPFAM" id="SSF52540">
    <property type="entry name" value="P-loop containing nucleoside triphosphate hydrolases"/>
    <property type="match status" value="1"/>
</dbReference>
<gene>
    <name evidence="6" type="ORF">NCCP602_11200</name>
</gene>
<dbReference type="Pfam" id="PF00005">
    <property type="entry name" value="ABC_tran"/>
    <property type="match status" value="1"/>
</dbReference>
<dbReference type="PROSITE" id="PS50893">
    <property type="entry name" value="ABC_TRANSPORTER_2"/>
    <property type="match status" value="1"/>
</dbReference>
<dbReference type="Proteomes" id="UP001498238">
    <property type="component" value="Unassembled WGS sequence"/>
</dbReference>
<dbReference type="RefSeq" id="WP_422614408.1">
    <property type="nucleotide sequence ID" value="NZ_BAAAAF010000003.1"/>
</dbReference>
<evidence type="ECO:0000313" key="6">
    <source>
        <dbReference type="EMBL" id="GAA0035159.1"/>
    </source>
</evidence>
<keyword evidence="2" id="KW-0547">Nucleotide-binding</keyword>
<dbReference type="InterPro" id="IPR015856">
    <property type="entry name" value="ABC_transpr_CbiO/EcfA_su"/>
</dbReference>
<evidence type="ECO:0000256" key="2">
    <source>
        <dbReference type="ARBA" id="ARBA00022741"/>
    </source>
</evidence>
<dbReference type="InterPro" id="IPR027417">
    <property type="entry name" value="P-loop_NTPase"/>
</dbReference>
<evidence type="ECO:0000256" key="1">
    <source>
        <dbReference type="ARBA" id="ARBA00022448"/>
    </source>
</evidence>
<evidence type="ECO:0000256" key="4">
    <source>
        <dbReference type="SAM" id="MobiDB-lite"/>
    </source>
</evidence>
<comment type="caution">
    <text evidence="6">The sequence shown here is derived from an EMBL/GenBank/DDBJ whole genome shotgun (WGS) entry which is preliminary data.</text>
</comment>
<evidence type="ECO:0000313" key="7">
    <source>
        <dbReference type="Proteomes" id="UP001498238"/>
    </source>
</evidence>
<dbReference type="Gene3D" id="3.40.50.300">
    <property type="entry name" value="P-loop containing nucleotide triphosphate hydrolases"/>
    <property type="match status" value="1"/>
</dbReference>
<dbReference type="SMART" id="SM00382">
    <property type="entry name" value="AAA"/>
    <property type="match status" value="1"/>
</dbReference>
<evidence type="ECO:0000256" key="3">
    <source>
        <dbReference type="ARBA" id="ARBA00022840"/>
    </source>
</evidence>
<feature type="domain" description="ABC transporter" evidence="5">
    <location>
        <begin position="59"/>
        <end position="289"/>
    </location>
</feature>
<dbReference type="InterPro" id="IPR003439">
    <property type="entry name" value="ABC_transporter-like_ATP-bd"/>
</dbReference>
<dbReference type="CDD" id="cd03225">
    <property type="entry name" value="ABC_cobalt_CbiO_domain1"/>
    <property type="match status" value="1"/>
</dbReference>
<dbReference type="PANTHER" id="PTHR43514">
    <property type="entry name" value="ABC TRANSPORTER I FAMILY MEMBER 10"/>
    <property type="match status" value="1"/>
</dbReference>